<comment type="caution">
    <text evidence="1">The sequence shown here is derived from an EMBL/GenBank/DDBJ whole genome shotgun (WGS) entry which is preliminary data.</text>
</comment>
<evidence type="ECO:0000313" key="1">
    <source>
        <dbReference type="EMBL" id="KAJ4726967.1"/>
    </source>
</evidence>
<dbReference type="Proteomes" id="UP001164539">
    <property type="component" value="Chromosome 1"/>
</dbReference>
<reference evidence="1 2" key="1">
    <citation type="journal article" date="2023" name="Science">
        <title>Complex scaffold remodeling in plant triterpene biosynthesis.</title>
        <authorList>
            <person name="De La Pena R."/>
            <person name="Hodgson H."/>
            <person name="Liu J.C."/>
            <person name="Stephenson M.J."/>
            <person name="Martin A.C."/>
            <person name="Owen C."/>
            <person name="Harkess A."/>
            <person name="Leebens-Mack J."/>
            <person name="Jimenez L.E."/>
            <person name="Osbourn A."/>
            <person name="Sattely E.S."/>
        </authorList>
    </citation>
    <scope>NUCLEOTIDE SEQUENCE [LARGE SCALE GENOMIC DNA]</scope>
    <source>
        <strain evidence="2">cv. JPN11</strain>
        <tissue evidence="1">Leaf</tissue>
    </source>
</reference>
<keyword evidence="2" id="KW-1185">Reference proteome</keyword>
<organism evidence="1 2">
    <name type="scientific">Melia azedarach</name>
    <name type="common">Chinaberry tree</name>
    <dbReference type="NCBI Taxonomy" id="155640"/>
    <lineage>
        <taxon>Eukaryota</taxon>
        <taxon>Viridiplantae</taxon>
        <taxon>Streptophyta</taxon>
        <taxon>Embryophyta</taxon>
        <taxon>Tracheophyta</taxon>
        <taxon>Spermatophyta</taxon>
        <taxon>Magnoliopsida</taxon>
        <taxon>eudicotyledons</taxon>
        <taxon>Gunneridae</taxon>
        <taxon>Pentapetalae</taxon>
        <taxon>rosids</taxon>
        <taxon>malvids</taxon>
        <taxon>Sapindales</taxon>
        <taxon>Meliaceae</taxon>
        <taxon>Melia</taxon>
    </lineage>
</organism>
<evidence type="ECO:0000313" key="2">
    <source>
        <dbReference type="Proteomes" id="UP001164539"/>
    </source>
</evidence>
<proteinExistence type="predicted"/>
<sequence length="245" mass="28073">MDYHSPFLRCLQSISLLYFISWLQVSKSFTVANQHPWTLTLMPYSESLNSATDKEVITISFGDIRNVKTYRGDKAIRIRFKDFETGFTIHHIMEFTIASREPVDRCEGQYNDLVIGIPSQEFNRDLTELDIAGEAETDHEDSLHICISNEKLKFSARGRETILVKELEQYQIQNAEIEQPINQASCGDISSSYLKAVKMTDKVWLLRSNVLGTLLKCQIVQLGHVIFDLSSCTVNPTMIRVRQKC</sequence>
<accession>A0ACC1YTB1</accession>
<dbReference type="EMBL" id="CM051394">
    <property type="protein sequence ID" value="KAJ4726967.1"/>
    <property type="molecule type" value="Genomic_DNA"/>
</dbReference>
<gene>
    <name evidence="1" type="ORF">OWV82_000146</name>
</gene>
<name>A0ACC1YTB1_MELAZ</name>
<protein>
    <submittedName>
        <fullName evidence="1">Proliferating cell nuclear antigen</fullName>
    </submittedName>
</protein>